<evidence type="ECO:0000313" key="2">
    <source>
        <dbReference type="Proteomes" id="UP000298381"/>
    </source>
</evidence>
<reference evidence="1 2" key="1">
    <citation type="submission" date="2019-03" db="EMBL/GenBank/DDBJ databases">
        <title>Draft genome sequence data and analysis of a Fermenting Bacterium, Soehngenia longevitae strain 1933PT, isolated from petroleum reservoir in Azerbaijan.</title>
        <authorList>
            <person name="Grouzdev D.S."/>
            <person name="Bidzhieva S.K."/>
            <person name="Sokolova D.S."/>
            <person name="Tourova T.P."/>
            <person name="Poltaraus A.B."/>
            <person name="Nazina T.N."/>
        </authorList>
    </citation>
    <scope>NUCLEOTIDE SEQUENCE [LARGE SCALE GENOMIC DNA]</scope>
    <source>
        <strain evidence="1 2">1933P</strain>
    </source>
</reference>
<dbReference type="OrthoDB" id="9790372at2"/>
<dbReference type="Pfam" id="PF02620">
    <property type="entry name" value="YceD"/>
    <property type="match status" value="1"/>
</dbReference>
<keyword evidence="2" id="KW-1185">Reference proteome</keyword>
<evidence type="ECO:0000313" key="1">
    <source>
        <dbReference type="EMBL" id="TFZ39588.1"/>
    </source>
</evidence>
<dbReference type="PANTHER" id="PTHR34374">
    <property type="entry name" value="LARGE RIBOSOMAL RNA SUBUNIT ACCUMULATION PROTEIN YCED HOMOLOG 1, CHLOROPLASTIC"/>
    <property type="match status" value="1"/>
</dbReference>
<accession>A0A4Z0D2N5</accession>
<gene>
    <name evidence="1" type="ORF">E4100_08165</name>
</gene>
<dbReference type="Proteomes" id="UP000298381">
    <property type="component" value="Unassembled WGS sequence"/>
</dbReference>
<name>A0A4Z0D2N5_9FIRM</name>
<dbReference type="RefSeq" id="WP_135271552.1">
    <property type="nucleotide sequence ID" value="NZ_SRIB01000011.1"/>
</dbReference>
<proteinExistence type="predicted"/>
<dbReference type="InterPro" id="IPR003772">
    <property type="entry name" value="YceD"/>
</dbReference>
<dbReference type="PANTHER" id="PTHR34374:SF1">
    <property type="entry name" value="LARGE RIBOSOMAL RNA SUBUNIT ACCUMULATION PROTEIN YCED HOMOLOG 1, CHLOROPLASTIC"/>
    <property type="match status" value="1"/>
</dbReference>
<comment type="caution">
    <text evidence="1">The sequence shown here is derived from an EMBL/GenBank/DDBJ whole genome shotgun (WGS) entry which is preliminary data.</text>
</comment>
<dbReference type="AlphaFoldDB" id="A0A4Z0D2N5"/>
<protein>
    <submittedName>
        <fullName evidence="1">DUF177 domain-containing protein</fullName>
    </submittedName>
</protein>
<sequence>MLIDISNILDKDYFEEELSFDFDEKILDLGNHINIKYPIKINIIISKSLNNILFKLKCKINYEAICSRCLELYDGSFSIISGGNIVYKKNNGDFEENSLIIKNQSVNLDEFLYQEIASSIPMKFLCREDCKGLCEKCGVNLNDKNCECDKQSYDLRFEKLKNLTFD</sequence>
<organism evidence="1 2">
    <name type="scientific">Soehngenia longivitae</name>
    <dbReference type="NCBI Taxonomy" id="2562294"/>
    <lineage>
        <taxon>Bacteria</taxon>
        <taxon>Bacillati</taxon>
        <taxon>Bacillota</taxon>
        <taxon>Tissierellia</taxon>
        <taxon>Tissierellales</taxon>
        <taxon>Tissierellaceae</taxon>
        <taxon>Soehngenia</taxon>
    </lineage>
</organism>
<dbReference type="EMBL" id="SRIB01000011">
    <property type="protein sequence ID" value="TFZ39588.1"/>
    <property type="molecule type" value="Genomic_DNA"/>
</dbReference>